<name>A0A4Q2DSJ3_9AGAR</name>
<sequence length="152" mass="17511">MSARNIDKFQLRAMKEIARQQVVANFYGSDMKLFWDRAWHFWLDVDPYPRPAHMDEDEYEARCAAELQKLKTSVGWVIWRKYPQAVRRGELLPEWVEFPRGRPQPGSDEREVIVLTDDDSEDGDSTDGEAIDLTEDDSEEGDSTKGVGKASD</sequence>
<proteinExistence type="predicted"/>
<gene>
    <name evidence="2" type="ORF">EST38_g3251</name>
</gene>
<reference evidence="2 3" key="1">
    <citation type="submission" date="2019-01" db="EMBL/GenBank/DDBJ databases">
        <title>Draft genome sequence of Psathyrella aberdarensis IHI B618.</title>
        <authorList>
            <person name="Buettner E."/>
            <person name="Kellner H."/>
        </authorList>
    </citation>
    <scope>NUCLEOTIDE SEQUENCE [LARGE SCALE GENOMIC DNA]</scope>
    <source>
        <strain evidence="2 3">IHI B618</strain>
    </source>
</reference>
<organism evidence="2 3">
    <name type="scientific">Candolleomyces aberdarensis</name>
    <dbReference type="NCBI Taxonomy" id="2316362"/>
    <lineage>
        <taxon>Eukaryota</taxon>
        <taxon>Fungi</taxon>
        <taxon>Dikarya</taxon>
        <taxon>Basidiomycota</taxon>
        <taxon>Agaricomycotina</taxon>
        <taxon>Agaricomycetes</taxon>
        <taxon>Agaricomycetidae</taxon>
        <taxon>Agaricales</taxon>
        <taxon>Agaricineae</taxon>
        <taxon>Psathyrellaceae</taxon>
        <taxon>Candolleomyces</taxon>
    </lineage>
</organism>
<protein>
    <submittedName>
        <fullName evidence="2">Uncharacterized protein</fullName>
    </submittedName>
</protein>
<evidence type="ECO:0000256" key="1">
    <source>
        <dbReference type="SAM" id="MobiDB-lite"/>
    </source>
</evidence>
<accession>A0A4Q2DSJ3</accession>
<dbReference type="Proteomes" id="UP000290288">
    <property type="component" value="Unassembled WGS sequence"/>
</dbReference>
<evidence type="ECO:0000313" key="3">
    <source>
        <dbReference type="Proteomes" id="UP000290288"/>
    </source>
</evidence>
<evidence type="ECO:0000313" key="2">
    <source>
        <dbReference type="EMBL" id="RXW22606.1"/>
    </source>
</evidence>
<comment type="caution">
    <text evidence="2">The sequence shown here is derived from an EMBL/GenBank/DDBJ whole genome shotgun (WGS) entry which is preliminary data.</text>
</comment>
<dbReference type="AlphaFoldDB" id="A0A4Q2DSJ3"/>
<dbReference type="EMBL" id="SDEE01000066">
    <property type="protein sequence ID" value="RXW22606.1"/>
    <property type="molecule type" value="Genomic_DNA"/>
</dbReference>
<keyword evidence="3" id="KW-1185">Reference proteome</keyword>
<feature type="region of interest" description="Disordered" evidence="1">
    <location>
        <begin position="97"/>
        <end position="152"/>
    </location>
</feature>
<feature type="compositionally biased region" description="Acidic residues" evidence="1">
    <location>
        <begin position="116"/>
        <end position="141"/>
    </location>
</feature>